<evidence type="ECO:0000313" key="2">
    <source>
        <dbReference type="EMBL" id="KAK5108598.1"/>
    </source>
</evidence>
<reference evidence="2" key="1">
    <citation type="submission" date="2023-08" db="EMBL/GenBank/DDBJ databases">
        <title>Black Yeasts Isolated from many extreme environments.</title>
        <authorList>
            <person name="Coleine C."/>
            <person name="Stajich J.E."/>
            <person name="Selbmann L."/>
        </authorList>
    </citation>
    <scope>NUCLEOTIDE SEQUENCE</scope>
    <source>
        <strain evidence="2">CCFEE 5401</strain>
    </source>
</reference>
<name>A0AAN7TB12_9PEZI</name>
<proteinExistence type="predicted"/>
<comment type="caution">
    <text evidence="2">The sequence shown here is derived from an EMBL/GenBank/DDBJ whole genome shotgun (WGS) entry which is preliminary data.</text>
</comment>
<evidence type="ECO:0000256" key="1">
    <source>
        <dbReference type="SAM" id="MobiDB-lite"/>
    </source>
</evidence>
<sequence>MLEACTAVSGATGRNGGQTKAAYYPSFLDHEKELGLEDTDKIARLKYSNVVPPISSHESRE</sequence>
<feature type="region of interest" description="Disordered" evidence="1">
    <location>
        <begin position="1"/>
        <end position="20"/>
    </location>
</feature>
<evidence type="ECO:0008006" key="4">
    <source>
        <dbReference type="Google" id="ProtNLM"/>
    </source>
</evidence>
<organism evidence="2 3">
    <name type="scientific">Meristemomyces frigidus</name>
    <dbReference type="NCBI Taxonomy" id="1508187"/>
    <lineage>
        <taxon>Eukaryota</taxon>
        <taxon>Fungi</taxon>
        <taxon>Dikarya</taxon>
        <taxon>Ascomycota</taxon>
        <taxon>Pezizomycotina</taxon>
        <taxon>Dothideomycetes</taxon>
        <taxon>Dothideomycetidae</taxon>
        <taxon>Mycosphaerellales</taxon>
        <taxon>Teratosphaeriaceae</taxon>
        <taxon>Meristemomyces</taxon>
    </lineage>
</organism>
<accession>A0AAN7TB12</accession>
<dbReference type="Proteomes" id="UP001310890">
    <property type="component" value="Unassembled WGS sequence"/>
</dbReference>
<dbReference type="EMBL" id="JAVRRL010000082">
    <property type="protein sequence ID" value="KAK5108598.1"/>
    <property type="molecule type" value="Genomic_DNA"/>
</dbReference>
<evidence type="ECO:0000313" key="3">
    <source>
        <dbReference type="Proteomes" id="UP001310890"/>
    </source>
</evidence>
<protein>
    <recommendedName>
        <fullName evidence="4">FAD dependent oxidoreductase domain-containing protein</fullName>
    </recommendedName>
</protein>
<gene>
    <name evidence="2" type="ORF">LTR62_008174</name>
</gene>
<dbReference type="AlphaFoldDB" id="A0AAN7TB12"/>